<comment type="caution">
    <text evidence="2">The sequence shown here is derived from an EMBL/GenBank/DDBJ whole genome shotgun (WGS) entry which is preliminary data.</text>
</comment>
<evidence type="ECO:0000256" key="1">
    <source>
        <dbReference type="SAM" id="MobiDB-lite"/>
    </source>
</evidence>
<proteinExistence type="predicted"/>
<dbReference type="InterPro" id="IPR027417">
    <property type="entry name" value="P-loop_NTPase"/>
</dbReference>
<protein>
    <recommendedName>
        <fullName evidence="3">Terminase large subunit gp17-like C-terminal domain-containing protein</fullName>
    </recommendedName>
</protein>
<dbReference type="Gene3D" id="3.30.420.240">
    <property type="match status" value="1"/>
</dbReference>
<feature type="region of interest" description="Disordered" evidence="1">
    <location>
        <begin position="596"/>
        <end position="627"/>
    </location>
</feature>
<dbReference type="AlphaFoldDB" id="A0A0F9RY27"/>
<dbReference type="Gene3D" id="3.40.50.300">
    <property type="entry name" value="P-loop containing nucleotide triphosphate hydrolases"/>
    <property type="match status" value="1"/>
</dbReference>
<sequence>MIIQRPHPLWPLPRDYHELSSEGQRMARVATVTMQRTPYELVTAWDFFRRVYLGQTKEQVFYKKGFQESPEFHFDMVYDLGAFARNAVAAPRGSAKSTVIAIEMSLMLALTRPFYDVMLGLSTDREVEKRFDQLQQQFQGNELILRDFGTMQPKRGHGIWSRHNLHCTNGASISGLSVMGKKRGGRPNLFILDDPENDPDSDSETSRLTVIQKFEMILFKQIIPMLEHGSSIFWIGTLIDRKSFLYRAVTGDDPRFDFWNRKVLRARSWNKKKKKWNILWPSKWPNEVLEARLGEIGSAAFASEYCNEPISAQDRILQIDENKNEYTVDVDSFDWHNPLVQTGLVKWAEREDKPGEIRSYTQMTKPFNEHVGPMYRILLFDHASGLGNYNDYSCVMVLGFDTTGTLWILYVWAGRAKQAALITRIYETGLAWRVRVMGIEAVGTQKDLVEVLAEKQQEEEALHGHPWRARVFPVLYPSKESKPDRIASLECRFGPGRIKYPAHLQHKWPYDQLYAQTNDFTNDLALLQHDDVIDTLAMSKYVVKTRGGKYRKERGKPGILERIRKNMPIVKGMPLLSGIPTAEVSEEMLDLLVQHKKKPDSQPHRRRIVRPRSRRINLSKGMKNGGI</sequence>
<name>A0A0F9RY27_9ZZZZ</name>
<evidence type="ECO:0008006" key="3">
    <source>
        <dbReference type="Google" id="ProtNLM"/>
    </source>
</evidence>
<reference evidence="2" key="1">
    <citation type="journal article" date="2015" name="Nature">
        <title>Complex archaea that bridge the gap between prokaryotes and eukaryotes.</title>
        <authorList>
            <person name="Spang A."/>
            <person name="Saw J.H."/>
            <person name="Jorgensen S.L."/>
            <person name="Zaremba-Niedzwiedzka K."/>
            <person name="Martijn J."/>
            <person name="Lind A.E."/>
            <person name="van Eijk R."/>
            <person name="Schleper C."/>
            <person name="Guy L."/>
            <person name="Ettema T.J."/>
        </authorList>
    </citation>
    <scope>NUCLEOTIDE SEQUENCE</scope>
</reference>
<organism evidence="2">
    <name type="scientific">marine sediment metagenome</name>
    <dbReference type="NCBI Taxonomy" id="412755"/>
    <lineage>
        <taxon>unclassified sequences</taxon>
        <taxon>metagenomes</taxon>
        <taxon>ecological metagenomes</taxon>
    </lineage>
</organism>
<evidence type="ECO:0000313" key="2">
    <source>
        <dbReference type="EMBL" id="KKN54802.1"/>
    </source>
</evidence>
<gene>
    <name evidence="2" type="ORF">LCGC14_0588560</name>
</gene>
<feature type="compositionally biased region" description="Basic residues" evidence="1">
    <location>
        <begin position="596"/>
        <end position="617"/>
    </location>
</feature>
<dbReference type="EMBL" id="LAZR01000911">
    <property type="protein sequence ID" value="KKN54802.1"/>
    <property type="molecule type" value="Genomic_DNA"/>
</dbReference>
<accession>A0A0F9RY27</accession>